<reference evidence="3 4" key="1">
    <citation type="submission" date="2024-10" db="EMBL/GenBank/DDBJ databases">
        <title>Updated reference genomes for cyclostephanoid diatoms.</title>
        <authorList>
            <person name="Roberts W.R."/>
            <person name="Alverson A.J."/>
        </authorList>
    </citation>
    <scope>NUCLEOTIDE SEQUENCE [LARGE SCALE GENOMIC DNA]</scope>
    <source>
        <strain evidence="3 4">AJA228-03</strain>
    </source>
</reference>
<feature type="region of interest" description="Disordered" evidence="1">
    <location>
        <begin position="252"/>
        <end position="347"/>
    </location>
</feature>
<evidence type="ECO:0000256" key="2">
    <source>
        <dbReference type="SAM" id="Phobius"/>
    </source>
</evidence>
<keyword evidence="2" id="KW-0472">Membrane</keyword>
<gene>
    <name evidence="3" type="ORF">ACHAXA_002527</name>
</gene>
<feature type="compositionally biased region" description="Polar residues" evidence="1">
    <location>
        <begin position="276"/>
        <end position="290"/>
    </location>
</feature>
<dbReference type="EMBL" id="JALLPB020000337">
    <property type="protein sequence ID" value="KAL3810333.1"/>
    <property type="molecule type" value="Genomic_DNA"/>
</dbReference>
<feature type="compositionally biased region" description="Basic and acidic residues" evidence="1">
    <location>
        <begin position="252"/>
        <end position="272"/>
    </location>
</feature>
<organism evidence="3 4">
    <name type="scientific">Cyclostephanos tholiformis</name>
    <dbReference type="NCBI Taxonomy" id="382380"/>
    <lineage>
        <taxon>Eukaryota</taxon>
        <taxon>Sar</taxon>
        <taxon>Stramenopiles</taxon>
        <taxon>Ochrophyta</taxon>
        <taxon>Bacillariophyta</taxon>
        <taxon>Coscinodiscophyceae</taxon>
        <taxon>Thalassiosirophycidae</taxon>
        <taxon>Stephanodiscales</taxon>
        <taxon>Stephanodiscaceae</taxon>
        <taxon>Cyclostephanos</taxon>
    </lineage>
</organism>
<feature type="transmembrane region" description="Helical" evidence="2">
    <location>
        <begin position="103"/>
        <end position="122"/>
    </location>
</feature>
<sequence>MLFFKKAIVKEVMPPVPPTVFAASVTFIRDVASTACSFIPTTVVIAATDTKVAAARLLEALASSIPKSTAEAKVAAYEYARDVASSIEFNVPDSLKSMIGGHVAGILIFLMLMFTAVLFVLVTQTSTTDDSHQISKASTKVDDEGSSTAPFSSGSSSGSSLDEESTQDEDDAYRYDNEVVHINSTPSMIPSPEKLPGIATLQDVTTAELDNLDAGDTTPGCVDEDDDLSDLSVTPSFEELIRVDTNDHTTTDLLDHVTPKTPDRDWKRERPAEANTPITNPASVSGSSDNDYGISASKYASFTPTRRDSSSSSKMSPLRRGLSSTKMISMKNLSSPLRVSTRKLVSK</sequence>
<feature type="compositionally biased region" description="Polar residues" evidence="1">
    <location>
        <begin position="322"/>
        <end position="338"/>
    </location>
</feature>
<evidence type="ECO:0000313" key="3">
    <source>
        <dbReference type="EMBL" id="KAL3810333.1"/>
    </source>
</evidence>
<feature type="compositionally biased region" description="Low complexity" evidence="1">
    <location>
        <begin position="146"/>
        <end position="160"/>
    </location>
</feature>
<feature type="compositionally biased region" description="Basic and acidic residues" evidence="1">
    <location>
        <begin position="131"/>
        <end position="143"/>
    </location>
</feature>
<feature type="region of interest" description="Disordered" evidence="1">
    <location>
        <begin position="131"/>
        <end position="169"/>
    </location>
</feature>
<comment type="caution">
    <text evidence="3">The sequence shown here is derived from an EMBL/GenBank/DDBJ whole genome shotgun (WGS) entry which is preliminary data.</text>
</comment>
<name>A0ABD3RBJ4_9STRA</name>
<keyword evidence="2" id="KW-1133">Transmembrane helix</keyword>
<accession>A0ABD3RBJ4</accession>
<evidence type="ECO:0000313" key="4">
    <source>
        <dbReference type="Proteomes" id="UP001530377"/>
    </source>
</evidence>
<proteinExistence type="predicted"/>
<dbReference type="Proteomes" id="UP001530377">
    <property type="component" value="Unassembled WGS sequence"/>
</dbReference>
<keyword evidence="2" id="KW-0812">Transmembrane</keyword>
<evidence type="ECO:0000256" key="1">
    <source>
        <dbReference type="SAM" id="MobiDB-lite"/>
    </source>
</evidence>
<keyword evidence="4" id="KW-1185">Reference proteome</keyword>
<protein>
    <submittedName>
        <fullName evidence="3">Uncharacterized protein</fullName>
    </submittedName>
</protein>
<dbReference type="AlphaFoldDB" id="A0ABD3RBJ4"/>